<gene>
    <name evidence="2" type="ORF">C0099_14620</name>
</gene>
<dbReference type="Proteomes" id="UP000242205">
    <property type="component" value="Chromosome"/>
</dbReference>
<organism evidence="2 3">
    <name type="scientific">Pseudazoarcus pumilus</name>
    <dbReference type="NCBI Taxonomy" id="2067960"/>
    <lineage>
        <taxon>Bacteria</taxon>
        <taxon>Pseudomonadati</taxon>
        <taxon>Pseudomonadota</taxon>
        <taxon>Betaproteobacteria</taxon>
        <taxon>Rhodocyclales</taxon>
        <taxon>Zoogloeaceae</taxon>
        <taxon>Pseudazoarcus</taxon>
    </lineage>
</organism>
<dbReference type="InterPro" id="IPR003615">
    <property type="entry name" value="HNH_nuc"/>
</dbReference>
<dbReference type="AlphaFoldDB" id="A0A2I6S9Z9"/>
<feature type="domain" description="HNH nuclease" evidence="1">
    <location>
        <begin position="46"/>
        <end position="95"/>
    </location>
</feature>
<name>A0A2I6S9Z9_9RHOO</name>
<dbReference type="KEGG" id="atw:C0099_14620"/>
<dbReference type="RefSeq" id="WP_102248109.1">
    <property type="nucleotide sequence ID" value="NZ_CP025682.1"/>
</dbReference>
<dbReference type="EMBL" id="CP025682">
    <property type="protein sequence ID" value="AUN96065.1"/>
    <property type="molecule type" value="Genomic_DNA"/>
</dbReference>
<evidence type="ECO:0000259" key="1">
    <source>
        <dbReference type="Pfam" id="PF13391"/>
    </source>
</evidence>
<reference evidence="2 3" key="1">
    <citation type="submission" date="2018-01" db="EMBL/GenBank/DDBJ databases">
        <authorList>
            <person name="Fu G.-Y."/>
        </authorList>
    </citation>
    <scope>NUCLEOTIDE SEQUENCE [LARGE SCALE GENOMIC DNA]</scope>
    <source>
        <strain evidence="2 3">SY39</strain>
    </source>
</reference>
<sequence length="153" mass="17439">MSEQLTTGVLDDGADARRRYVTAAVKVRLHQRLFRERVLSAYQEQCALCRLRHASLLDAAHIIPDSSSDGEPMVRNGVALCKIHHAAFDQNILGIRPDHVVQIRRDILDEVDGPMLRFGLQQMHGQKIIVPKRTEFKPDETALERRYQAFLEA</sequence>
<protein>
    <recommendedName>
        <fullName evidence="1">HNH nuclease domain-containing protein</fullName>
    </recommendedName>
</protein>
<keyword evidence="3" id="KW-1185">Reference proteome</keyword>
<accession>A0A2I6S9Z9</accession>
<proteinExistence type="predicted"/>
<dbReference type="OrthoDB" id="9811869at2"/>
<dbReference type="Pfam" id="PF13391">
    <property type="entry name" value="HNH_2"/>
    <property type="match status" value="1"/>
</dbReference>
<evidence type="ECO:0000313" key="2">
    <source>
        <dbReference type="EMBL" id="AUN96065.1"/>
    </source>
</evidence>
<evidence type="ECO:0000313" key="3">
    <source>
        <dbReference type="Proteomes" id="UP000242205"/>
    </source>
</evidence>